<keyword evidence="3" id="KW-1185">Reference proteome</keyword>
<proteinExistence type="predicted"/>
<reference evidence="2 3" key="1">
    <citation type="submission" date="2020-04" db="EMBL/GenBank/DDBJ databases">
        <authorList>
            <person name="Alioto T."/>
            <person name="Alioto T."/>
            <person name="Gomez Garrido J."/>
        </authorList>
    </citation>
    <scope>NUCLEOTIDE SEQUENCE [LARGE SCALE GENOMIC DNA]</scope>
</reference>
<gene>
    <name evidence="2" type="ORF">CLODIP_2_CD11725</name>
</gene>
<evidence type="ECO:0000256" key="1">
    <source>
        <dbReference type="SAM" id="MobiDB-lite"/>
    </source>
</evidence>
<accession>A0A8S1E0D4</accession>
<comment type="caution">
    <text evidence="2">The sequence shown here is derived from an EMBL/GenBank/DDBJ whole genome shotgun (WGS) entry which is preliminary data.</text>
</comment>
<name>A0A8S1E0D4_9INSE</name>
<evidence type="ECO:0000313" key="3">
    <source>
        <dbReference type="Proteomes" id="UP000494165"/>
    </source>
</evidence>
<sequence length="168" mass="18436">MTDWKTPEFVVNEKLVQRNYARIGIICSHADAAAGTGAEQKKSGCMLIGEDCLTTEICDDSDAAAISPETRPPPDTATCPAASRATPSLSRACKDIRKLRHQKPPPAAQVQLATLRPPPPVVESRNSTTNYTADTLFAWMPMPSSHERLNFDDRFNGAERLCVARVRR</sequence>
<feature type="region of interest" description="Disordered" evidence="1">
    <location>
        <begin position="64"/>
        <end position="84"/>
    </location>
</feature>
<evidence type="ECO:0000313" key="2">
    <source>
        <dbReference type="EMBL" id="CAB3388030.1"/>
    </source>
</evidence>
<protein>
    <submittedName>
        <fullName evidence="2">Uncharacterized protein</fullName>
    </submittedName>
</protein>
<dbReference type="EMBL" id="CADEPI010000677">
    <property type="protein sequence ID" value="CAB3388030.1"/>
    <property type="molecule type" value="Genomic_DNA"/>
</dbReference>
<organism evidence="2 3">
    <name type="scientific">Cloeon dipterum</name>
    <dbReference type="NCBI Taxonomy" id="197152"/>
    <lineage>
        <taxon>Eukaryota</taxon>
        <taxon>Metazoa</taxon>
        <taxon>Ecdysozoa</taxon>
        <taxon>Arthropoda</taxon>
        <taxon>Hexapoda</taxon>
        <taxon>Insecta</taxon>
        <taxon>Pterygota</taxon>
        <taxon>Palaeoptera</taxon>
        <taxon>Ephemeroptera</taxon>
        <taxon>Pisciforma</taxon>
        <taxon>Baetidae</taxon>
        <taxon>Cloeon</taxon>
    </lineage>
</organism>
<dbReference type="AlphaFoldDB" id="A0A8S1E0D4"/>
<dbReference type="Proteomes" id="UP000494165">
    <property type="component" value="Unassembled WGS sequence"/>
</dbReference>